<keyword evidence="3" id="KW-1185">Reference proteome</keyword>
<accession>A0A448X0Y9</accession>
<dbReference type="AlphaFoldDB" id="A0A448X0Y9"/>
<feature type="region of interest" description="Disordered" evidence="1">
    <location>
        <begin position="24"/>
        <end position="52"/>
    </location>
</feature>
<comment type="caution">
    <text evidence="2">The sequence shown here is derived from an EMBL/GenBank/DDBJ whole genome shotgun (WGS) entry which is preliminary data.</text>
</comment>
<name>A0A448X0Y9_9PLAT</name>
<evidence type="ECO:0000256" key="1">
    <source>
        <dbReference type="SAM" id="MobiDB-lite"/>
    </source>
</evidence>
<protein>
    <submittedName>
        <fullName evidence="2">Uncharacterized protein</fullName>
    </submittedName>
</protein>
<organism evidence="2 3">
    <name type="scientific">Protopolystoma xenopodis</name>
    <dbReference type="NCBI Taxonomy" id="117903"/>
    <lineage>
        <taxon>Eukaryota</taxon>
        <taxon>Metazoa</taxon>
        <taxon>Spiralia</taxon>
        <taxon>Lophotrochozoa</taxon>
        <taxon>Platyhelminthes</taxon>
        <taxon>Monogenea</taxon>
        <taxon>Polyopisthocotylea</taxon>
        <taxon>Polystomatidea</taxon>
        <taxon>Polystomatidae</taxon>
        <taxon>Protopolystoma</taxon>
    </lineage>
</organism>
<reference evidence="2" key="1">
    <citation type="submission" date="2018-11" db="EMBL/GenBank/DDBJ databases">
        <authorList>
            <consortium name="Pathogen Informatics"/>
        </authorList>
    </citation>
    <scope>NUCLEOTIDE SEQUENCE</scope>
</reference>
<sequence length="70" mass="8148">MTPCSDDVRQMTNESLAPFHRNLMRLSRQQRQHESSRNPLSSSGATDRRVKVKRLQYNRIHSSHSGEIDL</sequence>
<dbReference type="EMBL" id="CAAALY010071585">
    <property type="protein sequence ID" value="VEL25086.1"/>
    <property type="molecule type" value="Genomic_DNA"/>
</dbReference>
<gene>
    <name evidence="2" type="ORF">PXEA_LOCUS18526</name>
</gene>
<evidence type="ECO:0000313" key="2">
    <source>
        <dbReference type="EMBL" id="VEL25086.1"/>
    </source>
</evidence>
<proteinExistence type="predicted"/>
<dbReference type="Proteomes" id="UP000784294">
    <property type="component" value="Unassembled WGS sequence"/>
</dbReference>
<evidence type="ECO:0000313" key="3">
    <source>
        <dbReference type="Proteomes" id="UP000784294"/>
    </source>
</evidence>